<keyword evidence="1" id="KW-0472">Membrane</keyword>
<keyword evidence="1" id="KW-1133">Transmembrane helix</keyword>
<evidence type="ECO:0000313" key="2">
    <source>
        <dbReference type="EMBL" id="MEI4802393.1"/>
    </source>
</evidence>
<proteinExistence type="predicted"/>
<sequence length="52" mass="6123">MDMLEIKTLIMIISNFGFPVALAIYLLVRFEKKIETLTEAIDRLKEVIRIRN</sequence>
<protein>
    <submittedName>
        <fullName evidence="2">YvrJ family protein</fullName>
    </submittedName>
</protein>
<keyword evidence="3" id="KW-1185">Reference proteome</keyword>
<name>A0ABU8FI64_9BACI</name>
<evidence type="ECO:0000256" key="1">
    <source>
        <dbReference type="SAM" id="Phobius"/>
    </source>
</evidence>
<feature type="transmembrane region" description="Helical" evidence="1">
    <location>
        <begin position="6"/>
        <end position="28"/>
    </location>
</feature>
<dbReference type="Proteomes" id="UP001372526">
    <property type="component" value="Unassembled WGS sequence"/>
</dbReference>
<gene>
    <name evidence="2" type="ORF">WAZ07_13885</name>
</gene>
<reference evidence="2 3" key="1">
    <citation type="submission" date="2024-01" db="EMBL/GenBank/DDBJ databases">
        <title>Seven novel Bacillus-like species.</title>
        <authorList>
            <person name="Liu G."/>
        </authorList>
    </citation>
    <scope>NUCLEOTIDE SEQUENCE [LARGE SCALE GENOMIC DNA]</scope>
    <source>
        <strain evidence="2 3">FJAT-51639</strain>
    </source>
</reference>
<comment type="caution">
    <text evidence="2">The sequence shown here is derived from an EMBL/GenBank/DDBJ whole genome shotgun (WGS) entry which is preliminary data.</text>
</comment>
<keyword evidence="1" id="KW-0812">Transmembrane</keyword>
<dbReference type="InterPro" id="IPR024419">
    <property type="entry name" value="YvrJ"/>
</dbReference>
<dbReference type="EMBL" id="JBAWSX010000007">
    <property type="protein sequence ID" value="MEI4802393.1"/>
    <property type="molecule type" value="Genomic_DNA"/>
</dbReference>
<evidence type="ECO:0000313" key="3">
    <source>
        <dbReference type="Proteomes" id="UP001372526"/>
    </source>
</evidence>
<organism evidence="2 3">
    <name type="scientific">Bacillus bruguierae</name>
    <dbReference type="NCBI Taxonomy" id="3127667"/>
    <lineage>
        <taxon>Bacteria</taxon>
        <taxon>Bacillati</taxon>
        <taxon>Bacillota</taxon>
        <taxon>Bacilli</taxon>
        <taxon>Bacillales</taxon>
        <taxon>Bacillaceae</taxon>
        <taxon>Bacillus</taxon>
    </lineage>
</organism>
<dbReference type="RefSeq" id="WP_336472923.1">
    <property type="nucleotide sequence ID" value="NZ_JBAWSX010000007.1"/>
</dbReference>
<dbReference type="Pfam" id="PF12841">
    <property type="entry name" value="YvrJ"/>
    <property type="match status" value="1"/>
</dbReference>
<accession>A0ABU8FI64</accession>